<name>A0A7J7J4I8_BUGNE</name>
<evidence type="ECO:0000313" key="4">
    <source>
        <dbReference type="Proteomes" id="UP000593567"/>
    </source>
</evidence>
<dbReference type="GO" id="GO:0000723">
    <property type="term" value="P:telomere maintenance"/>
    <property type="evidence" value="ECO:0007669"/>
    <property type="project" value="TreeGrafter"/>
</dbReference>
<dbReference type="PANTHER" id="PTHR12604:SF4">
    <property type="entry name" value="X-RAY REPAIR CROSS-COMPLEMENTING PROTEIN 5"/>
    <property type="match status" value="1"/>
</dbReference>
<protein>
    <submittedName>
        <fullName evidence="3">XRCC5</fullName>
    </submittedName>
</protein>
<dbReference type="SUPFAM" id="SSF53300">
    <property type="entry name" value="vWA-like"/>
    <property type="match status" value="1"/>
</dbReference>
<comment type="caution">
    <text evidence="3">The sequence shown here is derived from an EMBL/GenBank/DDBJ whole genome shotgun (WGS) entry which is preliminary data.</text>
</comment>
<dbReference type="Pfam" id="PF03731">
    <property type="entry name" value="Ku_N"/>
    <property type="match status" value="1"/>
</dbReference>
<evidence type="ECO:0000313" key="3">
    <source>
        <dbReference type="EMBL" id="KAF6020787.1"/>
    </source>
</evidence>
<gene>
    <name evidence="3" type="ORF">EB796_020943</name>
</gene>
<reference evidence="3" key="1">
    <citation type="submission" date="2020-06" db="EMBL/GenBank/DDBJ databases">
        <title>Draft genome of Bugula neritina, a colonial animal packing powerful symbionts and potential medicines.</title>
        <authorList>
            <person name="Rayko M."/>
        </authorList>
    </citation>
    <scope>NUCLEOTIDE SEQUENCE [LARGE SCALE GENOMIC DNA]</scope>
    <source>
        <strain evidence="3">Kwan_BN1</strain>
    </source>
</reference>
<evidence type="ECO:0000256" key="1">
    <source>
        <dbReference type="SAM" id="MobiDB-lite"/>
    </source>
</evidence>
<dbReference type="InterPro" id="IPR005161">
    <property type="entry name" value="Ku_N"/>
</dbReference>
<dbReference type="OrthoDB" id="30826at2759"/>
<keyword evidence="4" id="KW-1185">Reference proteome</keyword>
<dbReference type="GO" id="GO:0042162">
    <property type="term" value="F:telomeric DNA binding"/>
    <property type="evidence" value="ECO:0007669"/>
    <property type="project" value="TreeGrafter"/>
</dbReference>
<proteinExistence type="predicted"/>
<feature type="domain" description="Ku70/Ku80 N-terminal alpha/beta" evidence="2">
    <location>
        <begin position="1"/>
        <end position="130"/>
    </location>
</feature>
<accession>A0A7J7J4I8</accession>
<sequence length="173" mass="19222">MLVQRKIFSESDDKVCLFTYGSTGTANELASGNNYEHISMERDLRKADWGLCSHIQNTIQATDHEVDFMDALIVTSTYLINQINSINDKKEKKKISEGRRLIMVFSNLDNPVATDVAEMKDIIEGFKDNKIEIHFIGPNLSSAAVEDDNQPGPSTGASNSSNGGILKRKQIIK</sequence>
<dbReference type="GO" id="GO:0043564">
    <property type="term" value="C:Ku70:Ku80 complex"/>
    <property type="evidence" value="ECO:0007669"/>
    <property type="project" value="TreeGrafter"/>
</dbReference>
<dbReference type="AlphaFoldDB" id="A0A7J7J4I8"/>
<dbReference type="GO" id="GO:0003690">
    <property type="term" value="F:double-stranded DNA binding"/>
    <property type="evidence" value="ECO:0007669"/>
    <property type="project" value="TreeGrafter"/>
</dbReference>
<dbReference type="EMBL" id="VXIV02003146">
    <property type="protein sequence ID" value="KAF6020787.1"/>
    <property type="molecule type" value="Genomic_DNA"/>
</dbReference>
<dbReference type="Gene3D" id="3.40.50.410">
    <property type="entry name" value="von Willebrand factor, type A domain"/>
    <property type="match status" value="1"/>
</dbReference>
<dbReference type="InterPro" id="IPR036465">
    <property type="entry name" value="vWFA_dom_sf"/>
</dbReference>
<evidence type="ECO:0000259" key="2">
    <source>
        <dbReference type="Pfam" id="PF03731"/>
    </source>
</evidence>
<organism evidence="3 4">
    <name type="scientific">Bugula neritina</name>
    <name type="common">Brown bryozoan</name>
    <name type="synonym">Sertularia neritina</name>
    <dbReference type="NCBI Taxonomy" id="10212"/>
    <lineage>
        <taxon>Eukaryota</taxon>
        <taxon>Metazoa</taxon>
        <taxon>Spiralia</taxon>
        <taxon>Lophotrochozoa</taxon>
        <taxon>Bryozoa</taxon>
        <taxon>Gymnolaemata</taxon>
        <taxon>Cheilostomatida</taxon>
        <taxon>Flustrina</taxon>
        <taxon>Buguloidea</taxon>
        <taxon>Bugulidae</taxon>
        <taxon>Bugula</taxon>
    </lineage>
</organism>
<dbReference type="Proteomes" id="UP000593567">
    <property type="component" value="Unassembled WGS sequence"/>
</dbReference>
<feature type="region of interest" description="Disordered" evidence="1">
    <location>
        <begin position="142"/>
        <end position="163"/>
    </location>
</feature>
<dbReference type="GO" id="GO:0006303">
    <property type="term" value="P:double-strand break repair via nonhomologous end joining"/>
    <property type="evidence" value="ECO:0007669"/>
    <property type="project" value="TreeGrafter"/>
</dbReference>
<feature type="compositionally biased region" description="Polar residues" evidence="1">
    <location>
        <begin position="151"/>
        <end position="163"/>
    </location>
</feature>
<dbReference type="PANTHER" id="PTHR12604">
    <property type="entry name" value="KU AUTOANTIGEN DNA HELICASE"/>
    <property type="match status" value="1"/>
</dbReference>